<evidence type="ECO:0000313" key="2">
    <source>
        <dbReference type="EMBL" id="MDA1383749.1"/>
    </source>
</evidence>
<evidence type="ECO:0000256" key="1">
    <source>
        <dbReference type="SAM" id="SignalP"/>
    </source>
</evidence>
<evidence type="ECO:0000313" key="4">
    <source>
        <dbReference type="Proteomes" id="UP001145799"/>
    </source>
</evidence>
<evidence type="ECO:0000313" key="5">
    <source>
        <dbReference type="Proteomes" id="UP001183604"/>
    </source>
</evidence>
<dbReference type="EMBL" id="JAVDYD010000001">
    <property type="protein sequence ID" value="MDR7341260.1"/>
    <property type="molecule type" value="Genomic_DNA"/>
</dbReference>
<comment type="caution">
    <text evidence="2">The sequence shown here is derived from an EMBL/GenBank/DDBJ whole genome shotgun (WGS) entry which is preliminary data.</text>
</comment>
<dbReference type="Proteomes" id="UP001145799">
    <property type="component" value="Unassembled WGS sequence"/>
</dbReference>
<keyword evidence="1" id="KW-0732">Signal</keyword>
<reference evidence="3 5" key="2">
    <citation type="submission" date="2023-07" db="EMBL/GenBank/DDBJ databases">
        <title>Sequencing the genomes of 1000 actinobacteria strains.</title>
        <authorList>
            <person name="Klenk H.-P."/>
        </authorList>
    </citation>
    <scope>NUCLEOTIDE SEQUENCE [LARGE SCALE GENOMIC DNA]</scope>
    <source>
        <strain evidence="3 5">DSM 44724</strain>
    </source>
</reference>
<dbReference type="EMBL" id="JAPZVQ010000001">
    <property type="protein sequence ID" value="MDA1383749.1"/>
    <property type="molecule type" value="Genomic_DNA"/>
</dbReference>
<name>A0A9X3PGI8_9ACTN</name>
<evidence type="ECO:0000313" key="3">
    <source>
        <dbReference type="EMBL" id="MDR7341260.1"/>
    </source>
</evidence>
<dbReference type="Proteomes" id="UP001183604">
    <property type="component" value="Unassembled WGS sequence"/>
</dbReference>
<evidence type="ECO:0008006" key="6">
    <source>
        <dbReference type="Google" id="ProtNLM"/>
    </source>
</evidence>
<gene>
    <name evidence="3" type="ORF">J2S69_004979</name>
    <name evidence="2" type="ORF">O2L01_02035</name>
</gene>
<accession>A0A9X3PGI8</accession>
<dbReference type="AlphaFoldDB" id="A0A9X3PGI8"/>
<keyword evidence="5" id="KW-1185">Reference proteome</keyword>
<feature type="signal peptide" evidence="1">
    <location>
        <begin position="1"/>
        <end position="28"/>
    </location>
</feature>
<organism evidence="2 4">
    <name type="scientific">Glycomyces lechevalierae</name>
    <dbReference type="NCBI Taxonomy" id="256034"/>
    <lineage>
        <taxon>Bacteria</taxon>
        <taxon>Bacillati</taxon>
        <taxon>Actinomycetota</taxon>
        <taxon>Actinomycetes</taxon>
        <taxon>Glycomycetales</taxon>
        <taxon>Glycomycetaceae</taxon>
        <taxon>Glycomyces</taxon>
    </lineage>
</organism>
<dbReference type="RefSeq" id="WP_270119956.1">
    <property type="nucleotide sequence ID" value="NZ_BAAAOM010000001.1"/>
</dbReference>
<reference evidence="2" key="1">
    <citation type="submission" date="2022-12" db="EMBL/GenBank/DDBJ databases">
        <title>Gycomyces niveus sp.nov., a novel actinomycete isolated from soil in Shouguang.</title>
        <authorList>
            <person name="Yang X."/>
        </authorList>
    </citation>
    <scope>NUCLEOTIDE SEQUENCE</scope>
    <source>
        <strain evidence="2">DSM 44724</strain>
    </source>
</reference>
<feature type="chain" id="PRO_5040853134" description="Secreted protein" evidence="1">
    <location>
        <begin position="29"/>
        <end position="138"/>
    </location>
</feature>
<proteinExistence type="predicted"/>
<protein>
    <recommendedName>
        <fullName evidence="6">Secreted protein</fullName>
    </recommendedName>
</protein>
<sequence length="138" mass="15619">MRNRIAALLAAFAIPLFGMLGLATPAAAAELEINYVKDVDWYADSSRECWSAPAAAACIQRNGDDIWIRDNTNEGAWVHVHWWDLDGSRHGTCTDNLGSSKVWTMCNKDWTDGHEIAWYLEYYDDGQWWSGFTQTTVV</sequence>